<organism evidence="6 7">
    <name type="scientific">Sphingomonas hankookensis</name>
    <dbReference type="NCBI Taxonomy" id="563996"/>
    <lineage>
        <taxon>Bacteria</taxon>
        <taxon>Pseudomonadati</taxon>
        <taxon>Pseudomonadota</taxon>
        <taxon>Alphaproteobacteria</taxon>
        <taxon>Sphingomonadales</taxon>
        <taxon>Sphingomonadaceae</taxon>
        <taxon>Sphingomonas</taxon>
    </lineage>
</organism>
<accession>A0ABR5YD72</accession>
<evidence type="ECO:0000256" key="3">
    <source>
        <dbReference type="ARBA" id="ARBA00023163"/>
    </source>
</evidence>
<name>A0ABR5YD72_9SPHN</name>
<keyword evidence="7" id="KW-1185">Reference proteome</keyword>
<reference evidence="7" key="1">
    <citation type="submission" date="2016-01" db="EMBL/GenBank/DDBJ databases">
        <title>Draft genome of Chromobacterium sp. F49.</title>
        <authorList>
            <person name="Hong K.W."/>
        </authorList>
    </citation>
    <scope>NUCLEOTIDE SEQUENCE [LARGE SCALE GENOMIC DNA]</scope>
    <source>
        <strain evidence="7">CN3</strain>
    </source>
</reference>
<feature type="domain" description="HTH tetR-type" evidence="5">
    <location>
        <begin position="1"/>
        <end position="52"/>
    </location>
</feature>
<gene>
    <name evidence="6" type="ORF">AVT10_13620</name>
</gene>
<dbReference type="Pfam" id="PF00440">
    <property type="entry name" value="TetR_N"/>
    <property type="match status" value="1"/>
</dbReference>
<evidence type="ECO:0000256" key="4">
    <source>
        <dbReference type="PROSITE-ProRule" id="PRU00335"/>
    </source>
</evidence>
<dbReference type="Proteomes" id="UP000076609">
    <property type="component" value="Unassembled WGS sequence"/>
</dbReference>
<dbReference type="PROSITE" id="PS50977">
    <property type="entry name" value="HTH_TETR_2"/>
    <property type="match status" value="1"/>
</dbReference>
<dbReference type="InterPro" id="IPR009057">
    <property type="entry name" value="Homeodomain-like_sf"/>
</dbReference>
<dbReference type="PANTHER" id="PTHR30055">
    <property type="entry name" value="HTH-TYPE TRANSCRIPTIONAL REGULATOR RUTR"/>
    <property type="match status" value="1"/>
</dbReference>
<sequence length="199" mass="22127">MARRLFAEQGFHGTGVAQLAAESGIKVGQIYRDFADKEAIVAEIVESDLAVFLNDQDMTRAIEHRDVAALREWLREFLRCGSDGEPDPLFAEIMAEAARNDRIRTIAHTINRSVSAALMRVLEALAPDESQAEARSRLCDMILTMSAGVLYRRIGDPDFEEAATFRRLIGVLDAYIDVLIGPEPDPIFENSRCGFVTPK</sequence>
<evidence type="ECO:0000313" key="6">
    <source>
        <dbReference type="EMBL" id="KZE15870.1"/>
    </source>
</evidence>
<keyword evidence="2 4" id="KW-0238">DNA-binding</keyword>
<evidence type="ECO:0000313" key="7">
    <source>
        <dbReference type="Proteomes" id="UP000076609"/>
    </source>
</evidence>
<protein>
    <recommendedName>
        <fullName evidence="5">HTH tetR-type domain-containing protein</fullName>
    </recommendedName>
</protein>
<dbReference type="InterPro" id="IPR001647">
    <property type="entry name" value="HTH_TetR"/>
</dbReference>
<proteinExistence type="predicted"/>
<comment type="caution">
    <text evidence="6">The sequence shown here is derived from an EMBL/GenBank/DDBJ whole genome shotgun (WGS) entry which is preliminary data.</text>
</comment>
<evidence type="ECO:0000259" key="5">
    <source>
        <dbReference type="PROSITE" id="PS50977"/>
    </source>
</evidence>
<dbReference type="SUPFAM" id="SSF46689">
    <property type="entry name" value="Homeodomain-like"/>
    <property type="match status" value="1"/>
</dbReference>
<evidence type="ECO:0000256" key="1">
    <source>
        <dbReference type="ARBA" id="ARBA00023015"/>
    </source>
</evidence>
<dbReference type="PANTHER" id="PTHR30055:SF234">
    <property type="entry name" value="HTH-TYPE TRANSCRIPTIONAL REGULATOR BETI"/>
    <property type="match status" value="1"/>
</dbReference>
<dbReference type="EMBL" id="LQQO01000011">
    <property type="protein sequence ID" value="KZE15870.1"/>
    <property type="molecule type" value="Genomic_DNA"/>
</dbReference>
<dbReference type="Gene3D" id="1.10.357.10">
    <property type="entry name" value="Tetracycline Repressor, domain 2"/>
    <property type="match status" value="1"/>
</dbReference>
<keyword evidence="1" id="KW-0805">Transcription regulation</keyword>
<evidence type="ECO:0000256" key="2">
    <source>
        <dbReference type="ARBA" id="ARBA00023125"/>
    </source>
</evidence>
<keyword evidence="3" id="KW-0804">Transcription</keyword>
<feature type="DNA-binding region" description="H-T-H motif" evidence="4">
    <location>
        <begin position="15"/>
        <end position="34"/>
    </location>
</feature>
<dbReference type="InterPro" id="IPR050109">
    <property type="entry name" value="HTH-type_TetR-like_transc_reg"/>
</dbReference>